<comment type="caution">
    <text evidence="3">The sequence shown here is derived from an EMBL/GenBank/DDBJ whole genome shotgun (WGS) entry which is preliminary data.</text>
</comment>
<dbReference type="PANTHER" id="PTHR47643:SF2">
    <property type="entry name" value="TPR DOMAIN PROTEIN (AFU_ORTHOLOGUE AFUA_5G12710)"/>
    <property type="match status" value="1"/>
</dbReference>
<keyword evidence="4" id="KW-1185">Reference proteome</keyword>
<dbReference type="PROSITE" id="PS50280">
    <property type="entry name" value="SET"/>
    <property type="match status" value="1"/>
</dbReference>
<dbReference type="InterPro" id="IPR046341">
    <property type="entry name" value="SET_dom_sf"/>
</dbReference>
<dbReference type="InterPro" id="IPR001214">
    <property type="entry name" value="SET_dom"/>
</dbReference>
<feature type="region of interest" description="Disordered" evidence="1">
    <location>
        <begin position="99"/>
        <end position="119"/>
    </location>
</feature>
<organism evidence="3 4">
    <name type="scientific">Riccia fluitans</name>
    <dbReference type="NCBI Taxonomy" id="41844"/>
    <lineage>
        <taxon>Eukaryota</taxon>
        <taxon>Viridiplantae</taxon>
        <taxon>Streptophyta</taxon>
        <taxon>Embryophyta</taxon>
        <taxon>Marchantiophyta</taxon>
        <taxon>Marchantiopsida</taxon>
        <taxon>Marchantiidae</taxon>
        <taxon>Marchantiales</taxon>
        <taxon>Ricciaceae</taxon>
        <taxon>Riccia</taxon>
    </lineage>
</organism>
<feature type="region of interest" description="Disordered" evidence="1">
    <location>
        <begin position="442"/>
        <end position="474"/>
    </location>
</feature>
<feature type="domain" description="SET" evidence="2">
    <location>
        <begin position="957"/>
        <end position="1160"/>
    </location>
</feature>
<feature type="region of interest" description="Disordered" evidence="1">
    <location>
        <begin position="362"/>
        <end position="414"/>
    </location>
</feature>
<feature type="compositionally biased region" description="Basic and acidic residues" evidence="1">
    <location>
        <begin position="450"/>
        <end position="471"/>
    </location>
</feature>
<dbReference type="SMART" id="SM00317">
    <property type="entry name" value="SET"/>
    <property type="match status" value="1"/>
</dbReference>
<dbReference type="InterPro" id="IPR019734">
    <property type="entry name" value="TPR_rpt"/>
</dbReference>
<dbReference type="Pfam" id="PF00856">
    <property type="entry name" value="SET"/>
    <property type="match status" value="1"/>
</dbReference>
<dbReference type="Gene3D" id="2.170.270.10">
    <property type="entry name" value="SET domain"/>
    <property type="match status" value="1"/>
</dbReference>
<dbReference type="InterPro" id="IPR053209">
    <property type="entry name" value="Gramillin-biosynth_MTr"/>
</dbReference>
<accession>A0ABD1YGC2</accession>
<feature type="region of interest" description="Disordered" evidence="1">
    <location>
        <begin position="604"/>
        <end position="656"/>
    </location>
</feature>
<feature type="compositionally biased region" description="Polar residues" evidence="1">
    <location>
        <begin position="604"/>
        <end position="618"/>
    </location>
</feature>
<reference evidence="3 4" key="1">
    <citation type="submission" date="2024-09" db="EMBL/GenBank/DDBJ databases">
        <title>Chromosome-scale assembly of Riccia fluitans.</title>
        <authorList>
            <person name="Paukszto L."/>
            <person name="Sawicki J."/>
            <person name="Karawczyk K."/>
            <person name="Piernik-Szablinska J."/>
            <person name="Szczecinska M."/>
            <person name="Mazdziarz M."/>
        </authorList>
    </citation>
    <scope>NUCLEOTIDE SEQUENCE [LARGE SCALE GENOMIC DNA]</scope>
    <source>
        <strain evidence="3">Rf_01</strain>
        <tissue evidence="3">Aerial parts of the thallus</tissue>
    </source>
</reference>
<evidence type="ECO:0000256" key="1">
    <source>
        <dbReference type="SAM" id="MobiDB-lite"/>
    </source>
</evidence>
<feature type="region of interest" description="Disordered" evidence="1">
    <location>
        <begin position="571"/>
        <end position="590"/>
    </location>
</feature>
<sequence length="1350" mass="147715">MGDVSQGLSFDPTFAKRRSPSPLYMRSPSPRYSPRYERSIASPSGRRVSDIHIPSSPDHSVSISSSEHFDKAGLVAAQEVALHDATILEIGWTGGNSDEYAFMPEGEKPKSPAVGGSQDLKSLKPIRLRSMKVGKVHRGRILSGTLCCKSVKIFAVMNVLEEEGTGDATKLVISNAVPRSATTATAQQFYPEGAQICVREPYLKRFADGMVGILVENPNDIIFNYLPDGIPSTPERENLLWPVYKDPCGDGPDTPVFNIYGSFLSSPSLLDRKSPDPSPVSPRSPKSFLGDPMDGLTIRTIRKFKSFRKQGAENQQEGSSIKPASGDEDRVECTDSLPDGRSSDVSNSVHYQELAAVDTLEGPISKLRTDGGLPTSSGKIDNSNGTISEEPELPFSPTGGLISQNPSTDSRGVISGLPELLKESGAFDPVRYNDLDDLRNSAEEASTADRNNHLIESHDTGSKDLGVDESHNNTSASCLERGVDLQEDPIVDGTHSSKSASYLERGVDLQEDPIVDDTHSSKSASYLERGVDLQEDLIVLEPKVSGHSHSTTATSEEEESPTGHLHIESADVPSEENGSISQPAAAGSFQLSSDVDKQLATQCVQTSHPGGSNGVTLNSEKESPGALTLSDGRKGKAEGELNNKASECDGDSKLGQGLRGMESLSEVCDASAVKLDKNGGDALHRTQEGVRDSAQFYDLAGEQSELSSAIQYYNGVIEASDQTRVNNVEESVLESDEELSSLINLENHRTHSLLGSSSPAAVEGNQEKTDTANGSRIVEEELSAAALRVKGNQRFAGEDWNGAIELYTRAVHRAVQESKVKATSSKIRGSHNVIVQGGETEMELVMDYSNRAEAWLRLHHYERALADTDRALSIDSKHLKSLFRKGRALLGLGEFQQALTHLESAYTRAPFDKDLLAAIKLSRIGEHQSQLGIYELTDFYLRGQFVGEIPTCADYVGPVQVKAAGADKGHGLFLTRHVEAGDLLLVSNPLAMLDSVCDQKELVVSDSKGRLDPEIEEKLVHAVRERAKVSSRNRQRLSALCHGEDKDERPVPSMDLFIPGRKVAPAGSQNLEEERVRRVVTRNAIDRNMVSIPLEKRQNNLHGADAENPEKRVLWGLWVLPAFVNHSCIPNVSFVVIGRAVFVYASRDLSAGEELLCSYFNVFQPLPQRREVASRCWGFTCKCARCLLESQYEEPLNRLYSLHRDVKPNPEFLLQLSPSAKKIGLQDLVKELEVIEGIKKLDHRQRCWLQASFIQLYICSDFKGPHGNYPYLEAALHAMQVVSPGSISTLDVGLFVRETVLKESNGKKAIQYKSVNQQLLRICHCIYGKQKAAVLQSLVDGRRSNRTTKF</sequence>
<dbReference type="SMART" id="SM00028">
    <property type="entry name" value="TPR"/>
    <property type="match status" value="3"/>
</dbReference>
<feature type="region of interest" description="Disordered" evidence="1">
    <location>
        <begin position="754"/>
        <end position="775"/>
    </location>
</feature>
<dbReference type="SUPFAM" id="SSF48452">
    <property type="entry name" value="TPR-like"/>
    <property type="match status" value="1"/>
</dbReference>
<dbReference type="Gene3D" id="1.25.40.10">
    <property type="entry name" value="Tetratricopeptide repeat domain"/>
    <property type="match status" value="1"/>
</dbReference>
<dbReference type="CDD" id="cd20071">
    <property type="entry name" value="SET_SMYD"/>
    <property type="match status" value="1"/>
</dbReference>
<dbReference type="Proteomes" id="UP001605036">
    <property type="component" value="Unassembled WGS sequence"/>
</dbReference>
<gene>
    <name evidence="3" type="ORF">R1flu_014406</name>
</gene>
<feature type="compositionally biased region" description="Polar residues" evidence="1">
    <location>
        <begin position="374"/>
        <end position="387"/>
    </location>
</feature>
<evidence type="ECO:0000313" key="4">
    <source>
        <dbReference type="Proteomes" id="UP001605036"/>
    </source>
</evidence>
<name>A0ABD1YGC2_9MARC</name>
<dbReference type="SUPFAM" id="SSF82199">
    <property type="entry name" value="SET domain"/>
    <property type="match status" value="1"/>
</dbReference>
<dbReference type="PANTHER" id="PTHR47643">
    <property type="entry name" value="TPR DOMAIN PROTEIN (AFU_ORTHOLOGUE AFUA_5G12710)"/>
    <property type="match status" value="1"/>
</dbReference>
<proteinExistence type="predicted"/>
<protein>
    <recommendedName>
        <fullName evidence="2">SET domain-containing protein</fullName>
    </recommendedName>
</protein>
<feature type="region of interest" description="Disordered" evidence="1">
    <location>
        <begin position="1"/>
        <end position="64"/>
    </location>
</feature>
<feature type="compositionally biased region" description="Low complexity" evidence="1">
    <location>
        <begin position="51"/>
        <end position="64"/>
    </location>
</feature>
<feature type="region of interest" description="Disordered" evidence="1">
    <location>
        <begin position="308"/>
        <end position="348"/>
    </location>
</feature>
<evidence type="ECO:0000313" key="3">
    <source>
        <dbReference type="EMBL" id="KAL2629720.1"/>
    </source>
</evidence>
<dbReference type="EMBL" id="JBHFFA010000004">
    <property type="protein sequence ID" value="KAL2629720.1"/>
    <property type="molecule type" value="Genomic_DNA"/>
</dbReference>
<feature type="compositionally biased region" description="Basic and acidic residues" evidence="1">
    <location>
        <begin position="631"/>
        <end position="652"/>
    </location>
</feature>
<dbReference type="InterPro" id="IPR011990">
    <property type="entry name" value="TPR-like_helical_dom_sf"/>
</dbReference>
<evidence type="ECO:0000259" key="2">
    <source>
        <dbReference type="PROSITE" id="PS50280"/>
    </source>
</evidence>
<feature type="region of interest" description="Disordered" evidence="1">
    <location>
        <begin position="543"/>
        <end position="564"/>
    </location>
</feature>
<feature type="compositionally biased region" description="Polar residues" evidence="1">
    <location>
        <begin position="401"/>
        <end position="410"/>
    </location>
</feature>
<feature type="region of interest" description="Disordered" evidence="1">
    <location>
        <begin position="268"/>
        <end position="294"/>
    </location>
</feature>